<gene>
    <name evidence="2" type="ORF">JOF36_004216</name>
</gene>
<dbReference type="InterPro" id="IPR003737">
    <property type="entry name" value="GlcNAc_PI_deacetylase-related"/>
</dbReference>
<dbReference type="EMBL" id="JAGINU010000001">
    <property type="protein sequence ID" value="MBP2368520.1"/>
    <property type="molecule type" value="Genomic_DNA"/>
</dbReference>
<dbReference type="PANTHER" id="PTHR12993:SF26">
    <property type="entry name" value="1D-MYO-INOSITOL 2-ACETAMIDO-2-DEOXY-ALPHA-D-GLUCOPYRANOSIDE DEACETYLASE"/>
    <property type="match status" value="1"/>
</dbReference>
<dbReference type="InterPro" id="IPR024078">
    <property type="entry name" value="LmbE-like_dom_sf"/>
</dbReference>
<keyword evidence="3" id="KW-1185">Reference proteome</keyword>
<dbReference type="Pfam" id="PF02585">
    <property type="entry name" value="PIG-L"/>
    <property type="match status" value="1"/>
</dbReference>
<dbReference type="Proteomes" id="UP001519295">
    <property type="component" value="Unassembled WGS sequence"/>
</dbReference>
<name>A0ABS4VX75_9PSEU</name>
<accession>A0ABS4VX75</accession>
<comment type="caution">
    <text evidence="2">The sequence shown here is derived from an EMBL/GenBank/DDBJ whole genome shotgun (WGS) entry which is preliminary data.</text>
</comment>
<evidence type="ECO:0000313" key="3">
    <source>
        <dbReference type="Proteomes" id="UP001519295"/>
    </source>
</evidence>
<dbReference type="RefSeq" id="WP_210029787.1">
    <property type="nucleotide sequence ID" value="NZ_JAGINU010000001.1"/>
</dbReference>
<proteinExistence type="predicted"/>
<evidence type="ECO:0000313" key="2">
    <source>
        <dbReference type="EMBL" id="MBP2368520.1"/>
    </source>
</evidence>
<reference evidence="2 3" key="1">
    <citation type="submission" date="2021-03" db="EMBL/GenBank/DDBJ databases">
        <title>Sequencing the genomes of 1000 actinobacteria strains.</title>
        <authorList>
            <person name="Klenk H.-P."/>
        </authorList>
    </citation>
    <scope>NUCLEOTIDE SEQUENCE [LARGE SCALE GENOMIC DNA]</scope>
    <source>
        <strain evidence="2 3">DSM 45256</strain>
    </source>
</reference>
<evidence type="ECO:0000256" key="1">
    <source>
        <dbReference type="ARBA" id="ARBA00022833"/>
    </source>
</evidence>
<sequence length="276" mass="28681">MTTSTATPTDTFADADAADTVDDRPVRTTAEVPRLGTVLGVWAHPDDEVYLSGGLLAAAAAAGQRVVVVTATRGERGTDDPATWPPARLARVRSREIVSSLAVLGGDRIEHRFLGDEQGVCHLDGYLAPEPAAGTLDELTAILDEVAPDTVLTFGPDGMTGHSDHRAVSAWTDLALAAARRRPRLLHATVTAGWVRDFGSLVTAMDDGKDVFAPSPASSLAVDLVLSGDAVALKLAALRAQASQTAATEQAVGAELYRAVVAGEWFRPAPGPDGAS</sequence>
<organism evidence="2 3">
    <name type="scientific">Pseudonocardia parietis</name>
    <dbReference type="NCBI Taxonomy" id="570936"/>
    <lineage>
        <taxon>Bacteria</taxon>
        <taxon>Bacillati</taxon>
        <taxon>Actinomycetota</taxon>
        <taxon>Actinomycetes</taxon>
        <taxon>Pseudonocardiales</taxon>
        <taxon>Pseudonocardiaceae</taxon>
        <taxon>Pseudonocardia</taxon>
    </lineage>
</organism>
<keyword evidence="1" id="KW-0862">Zinc</keyword>
<protein>
    <submittedName>
        <fullName evidence="2">LmbE family N-acetylglucosaminyl deacetylase</fullName>
    </submittedName>
</protein>
<dbReference type="SUPFAM" id="SSF102588">
    <property type="entry name" value="LmbE-like"/>
    <property type="match status" value="1"/>
</dbReference>
<dbReference type="PANTHER" id="PTHR12993">
    <property type="entry name" value="N-ACETYLGLUCOSAMINYL-PHOSPHATIDYLINOSITOL DE-N-ACETYLASE-RELATED"/>
    <property type="match status" value="1"/>
</dbReference>
<dbReference type="Gene3D" id="3.40.50.10320">
    <property type="entry name" value="LmbE-like"/>
    <property type="match status" value="1"/>
</dbReference>